<dbReference type="PROSITE" id="PS51257">
    <property type="entry name" value="PROKAR_LIPOPROTEIN"/>
    <property type="match status" value="1"/>
</dbReference>
<reference evidence="3" key="1">
    <citation type="submission" date="2022-08" db="EMBL/GenBank/DDBJ databases">
        <title>Genomic characterization and comparative genomic analysis of a strain of klebsiella michiganensis carrying blaKPC-2 isolated from the blood of children with very preterm bloodstream infection.</title>
        <authorList>
            <person name="Zhang N."/>
        </authorList>
    </citation>
    <scope>NUCLEOTIDE SEQUENCE</scope>
    <source>
        <strain evidence="3">BSI-KPN166</strain>
    </source>
</reference>
<reference evidence="2" key="3">
    <citation type="journal article" date="2023" name="Nat. Commun.">
        <title>Genomic dissection of endemic carbapenem resistance reveals metallo-beta-lactamase dissemination through clonal, plasmid and integron transfer.</title>
        <authorList>
            <person name="Macesic N."/>
            <person name="Hawkey J."/>
            <person name="Vezina B."/>
            <person name="Wisniewski J.A."/>
            <person name="Cottingham H."/>
            <person name="Blakeway L.V."/>
            <person name="Harshegyi T."/>
            <person name="Pragastis K."/>
            <person name="Badoordeen G.Z."/>
            <person name="Dennison A."/>
            <person name="Spelman D.W."/>
            <person name="Jenney A.W.J."/>
            <person name="Peleg A.Y."/>
        </authorList>
    </citation>
    <scope>NUCLEOTIDE SEQUENCE</scope>
    <source>
        <strain evidence="2">CPO078</strain>
    </source>
</reference>
<reference evidence="2" key="4">
    <citation type="submission" date="2024-01" db="EMBL/GenBank/DDBJ databases">
        <authorList>
            <person name="Macesic N."/>
        </authorList>
    </citation>
    <scope>NUCLEOTIDE SEQUENCE</scope>
    <source>
        <strain evidence="2">CPO078</strain>
    </source>
</reference>
<reference evidence="1" key="2">
    <citation type="submission" date="2022-09" db="EMBL/GenBank/DDBJ databases">
        <title>Intensive care unit water sources are persistently colonized with multi-drug resistant bacteria and are the site of extensive horizontal gene transfer of antibiotic resistance genes.</title>
        <authorList>
            <person name="Diorio-Toth L."/>
        </authorList>
    </citation>
    <scope>NUCLEOTIDE SEQUENCE</scope>
    <source>
        <strain evidence="1">GD03918</strain>
    </source>
</reference>
<dbReference type="Proteomes" id="UP001175817">
    <property type="component" value="Unassembled WGS sequence"/>
</dbReference>
<dbReference type="EMBL" id="JAOCBF010000014">
    <property type="protein sequence ID" value="MDH0963605.1"/>
    <property type="molecule type" value="Genomic_DNA"/>
</dbReference>
<evidence type="ECO:0000313" key="2">
    <source>
        <dbReference type="EMBL" id="MEC6053623.1"/>
    </source>
</evidence>
<dbReference type="EMBL" id="JARTTH020000001">
    <property type="protein sequence ID" value="MEC6053623.1"/>
    <property type="molecule type" value="Genomic_DNA"/>
</dbReference>
<accession>A0AAJ1KRC9</accession>
<dbReference type="EMBL" id="CP102103">
    <property type="protein sequence ID" value="UWZ73227.1"/>
    <property type="molecule type" value="Genomic_DNA"/>
</dbReference>
<sequence length="139" mass="15322">MNRSLFTSIAPLALILLAGCNSIQPRQSAGLVKPLSESTLSQQQTEQQRIADEQARLDTCRKALESLKEVNPKQADKLGNEFTALLSAASQYNSVRSKVAEPTKQGIDSMYQFKSIKLCADIEKELIDSLVKRGENVQP</sequence>
<dbReference type="RefSeq" id="WP_025106509.1">
    <property type="nucleotide sequence ID" value="NZ_ABVZTX020000013.1"/>
</dbReference>
<evidence type="ECO:0000313" key="1">
    <source>
        <dbReference type="EMBL" id="MDH0963605.1"/>
    </source>
</evidence>
<proteinExistence type="predicted"/>
<evidence type="ECO:0000313" key="3">
    <source>
        <dbReference type="EMBL" id="UWZ73227.1"/>
    </source>
</evidence>
<gene>
    <name evidence="1" type="ORF">N5C89_12260</name>
    <name evidence="3" type="ORF">NP224_24045</name>
    <name evidence="2" type="ORF">QAB24_024325</name>
</gene>
<evidence type="ECO:0000313" key="4">
    <source>
        <dbReference type="Proteomes" id="UP001159937"/>
    </source>
</evidence>
<dbReference type="AlphaFoldDB" id="A0AAJ1KRC9"/>
<dbReference type="Proteomes" id="UP001060345">
    <property type="component" value="Chromosome"/>
</dbReference>
<name>A0AAJ1KRC9_9ENTR</name>
<dbReference type="Proteomes" id="UP001159937">
    <property type="component" value="Unassembled WGS sequence"/>
</dbReference>
<protein>
    <submittedName>
        <fullName evidence="1">Permease</fullName>
    </submittedName>
</protein>
<organism evidence="1 4">
    <name type="scientific">Klebsiella michiganensis</name>
    <dbReference type="NCBI Taxonomy" id="1134687"/>
    <lineage>
        <taxon>Bacteria</taxon>
        <taxon>Pseudomonadati</taxon>
        <taxon>Pseudomonadota</taxon>
        <taxon>Gammaproteobacteria</taxon>
        <taxon>Enterobacterales</taxon>
        <taxon>Enterobacteriaceae</taxon>
        <taxon>Klebsiella/Raoultella group</taxon>
        <taxon>Klebsiella</taxon>
    </lineage>
</organism>